<keyword evidence="2" id="KW-0472">Membrane</keyword>
<reference evidence="3 4" key="1">
    <citation type="submission" date="2019-02" db="EMBL/GenBank/DDBJ databases">
        <title>Deep-cultivation of Planctomycetes and their phenomic and genomic characterization uncovers novel biology.</title>
        <authorList>
            <person name="Wiegand S."/>
            <person name="Jogler M."/>
            <person name="Boedeker C."/>
            <person name="Pinto D."/>
            <person name="Vollmers J."/>
            <person name="Rivas-Marin E."/>
            <person name="Kohn T."/>
            <person name="Peeters S.H."/>
            <person name="Heuer A."/>
            <person name="Rast P."/>
            <person name="Oberbeckmann S."/>
            <person name="Bunk B."/>
            <person name="Jeske O."/>
            <person name="Meyerdierks A."/>
            <person name="Storesund J.E."/>
            <person name="Kallscheuer N."/>
            <person name="Luecker S."/>
            <person name="Lage O.M."/>
            <person name="Pohl T."/>
            <person name="Merkel B.J."/>
            <person name="Hornburger P."/>
            <person name="Mueller R.-W."/>
            <person name="Bruemmer F."/>
            <person name="Labrenz M."/>
            <person name="Spormann A.M."/>
            <person name="Op Den Camp H."/>
            <person name="Overmann J."/>
            <person name="Amann R."/>
            <person name="Jetten M.S.M."/>
            <person name="Mascher T."/>
            <person name="Medema M.H."/>
            <person name="Devos D.P."/>
            <person name="Kaster A.-K."/>
            <person name="Ovreas L."/>
            <person name="Rohde M."/>
            <person name="Galperin M.Y."/>
            <person name="Jogler C."/>
        </authorList>
    </citation>
    <scope>NUCLEOTIDE SEQUENCE [LARGE SCALE GENOMIC DNA]</scope>
    <source>
        <strain evidence="3 4">Pla52n</strain>
    </source>
</reference>
<proteinExistence type="predicted"/>
<evidence type="ECO:0000313" key="3">
    <source>
        <dbReference type="EMBL" id="TWT98512.1"/>
    </source>
</evidence>
<feature type="compositionally biased region" description="Basic and acidic residues" evidence="1">
    <location>
        <begin position="225"/>
        <end position="236"/>
    </location>
</feature>
<keyword evidence="4" id="KW-1185">Reference proteome</keyword>
<accession>A0A5C6AEP8</accession>
<keyword evidence="2" id="KW-0812">Transmembrane</keyword>
<keyword evidence="2" id="KW-1133">Transmembrane helix</keyword>
<dbReference type="Proteomes" id="UP000320176">
    <property type="component" value="Unassembled WGS sequence"/>
</dbReference>
<dbReference type="AlphaFoldDB" id="A0A5C6AEP8"/>
<feature type="compositionally biased region" description="Polar residues" evidence="1">
    <location>
        <begin position="153"/>
        <end position="162"/>
    </location>
</feature>
<feature type="region of interest" description="Disordered" evidence="1">
    <location>
        <begin position="145"/>
        <end position="242"/>
    </location>
</feature>
<name>A0A5C6AEP8_9BACT</name>
<protein>
    <submittedName>
        <fullName evidence="3">Uncharacterized protein</fullName>
    </submittedName>
</protein>
<evidence type="ECO:0000256" key="1">
    <source>
        <dbReference type="SAM" id="MobiDB-lite"/>
    </source>
</evidence>
<organism evidence="3 4">
    <name type="scientific">Stieleria varia</name>
    <dbReference type="NCBI Taxonomy" id="2528005"/>
    <lineage>
        <taxon>Bacteria</taxon>
        <taxon>Pseudomonadati</taxon>
        <taxon>Planctomycetota</taxon>
        <taxon>Planctomycetia</taxon>
        <taxon>Pirellulales</taxon>
        <taxon>Pirellulaceae</taxon>
        <taxon>Stieleria</taxon>
    </lineage>
</organism>
<sequence>MKHTCTTHSYWFTDDRWFPNPPARVVILRKLSLGALIIGVGFAASLPFRRPEPTKDASLEASPTDELSDRSPLTRTSLEMLVEEVTEDVKAPVLYAPEARWPNPQYVKREIQMPLTYEDLAVPIDRGPEYAKRFNAIAASSEPAPSAAIAPPVNSQPVFSQPNPDPAGSAAASIAETPPASQSPKPRGHSVLAAAPYPSLPNPSLPTPTVDEPVQTGKFQTPTEAKPDTPARERHWIRQPSS</sequence>
<evidence type="ECO:0000256" key="2">
    <source>
        <dbReference type="SAM" id="Phobius"/>
    </source>
</evidence>
<dbReference type="EMBL" id="SJPN01000006">
    <property type="protein sequence ID" value="TWT98512.1"/>
    <property type="molecule type" value="Genomic_DNA"/>
</dbReference>
<gene>
    <name evidence="3" type="ORF">Pla52n_50260</name>
</gene>
<feature type="transmembrane region" description="Helical" evidence="2">
    <location>
        <begin position="27"/>
        <end position="48"/>
    </location>
</feature>
<dbReference type="RefSeq" id="WP_146522077.1">
    <property type="nucleotide sequence ID" value="NZ_CP151726.1"/>
</dbReference>
<evidence type="ECO:0000313" key="4">
    <source>
        <dbReference type="Proteomes" id="UP000320176"/>
    </source>
</evidence>
<comment type="caution">
    <text evidence="3">The sequence shown here is derived from an EMBL/GenBank/DDBJ whole genome shotgun (WGS) entry which is preliminary data.</text>
</comment>
<dbReference type="OrthoDB" id="256121at2"/>